<evidence type="ECO:0000313" key="2">
    <source>
        <dbReference type="EMBL" id="QIS04743.1"/>
    </source>
</evidence>
<dbReference type="InterPro" id="IPR024520">
    <property type="entry name" value="DUF3558"/>
</dbReference>
<dbReference type="Pfam" id="PF12079">
    <property type="entry name" value="DUF3558"/>
    <property type="match status" value="1"/>
</dbReference>
<proteinExistence type="predicted"/>
<gene>
    <name evidence="2" type="ORF">F5X71_22575</name>
</gene>
<protein>
    <submittedName>
        <fullName evidence="2">DUF3558 domain-containing protein</fullName>
    </submittedName>
</protein>
<dbReference type="EMBL" id="CP046171">
    <property type="protein sequence ID" value="QIS04743.1"/>
    <property type="molecule type" value="Genomic_DNA"/>
</dbReference>
<reference evidence="2 3" key="1">
    <citation type="journal article" date="2019" name="ACS Chem. Biol.">
        <title>Identification and Mobilization of a Cryptic Antibiotic Biosynthesis Gene Locus from a Human-Pathogenic Nocardia Isolate.</title>
        <authorList>
            <person name="Herisse M."/>
            <person name="Ishida K."/>
            <person name="Porter J.L."/>
            <person name="Howden B."/>
            <person name="Hertweck C."/>
            <person name="Stinear T.P."/>
            <person name="Pidot S.J."/>
        </authorList>
    </citation>
    <scope>NUCLEOTIDE SEQUENCE [LARGE SCALE GENOMIC DNA]</scope>
    <source>
        <strain evidence="2 3">AUSMDU00024985</strain>
    </source>
</reference>
<organism evidence="2 3">
    <name type="scientific">Nocardia brasiliensis</name>
    <dbReference type="NCBI Taxonomy" id="37326"/>
    <lineage>
        <taxon>Bacteria</taxon>
        <taxon>Bacillati</taxon>
        <taxon>Actinomycetota</taxon>
        <taxon>Actinomycetes</taxon>
        <taxon>Mycobacteriales</taxon>
        <taxon>Nocardiaceae</taxon>
        <taxon>Nocardia</taxon>
    </lineage>
</organism>
<sequence>MPSAGTIIRTLTIIVGAALVLGGCDDTSGTPSTSGAPSTSATTSVGVPVKDQAPWDPCSLPVDALRATGLDPDSKKSGAAGVEFDGWKVCRWRAQTRWYSLGVLAGTPTLKDVQNRSDFNGFKSFQVGGRPAVQFGRASDPERLGCSVAVEVPAGSVIFDMLTRYGEPQQADPCSVAAKHANDLAKYLP</sequence>
<evidence type="ECO:0000313" key="3">
    <source>
        <dbReference type="Proteomes" id="UP000501705"/>
    </source>
</evidence>
<accession>A0A6G9XV88</accession>
<dbReference type="AlphaFoldDB" id="A0A6G9XV88"/>
<feature type="region of interest" description="Disordered" evidence="1">
    <location>
        <begin position="28"/>
        <end position="48"/>
    </location>
</feature>
<name>A0A6G9XV88_NOCBR</name>
<dbReference type="Proteomes" id="UP000501705">
    <property type="component" value="Chromosome"/>
</dbReference>
<evidence type="ECO:0000256" key="1">
    <source>
        <dbReference type="SAM" id="MobiDB-lite"/>
    </source>
</evidence>